<accession>A0ABQ8SLT2</accession>
<dbReference type="InterPro" id="IPR001648">
    <property type="entry name" value="Ribosomal_bS18"/>
</dbReference>
<dbReference type="Proteomes" id="UP001148838">
    <property type="component" value="Unassembled WGS sequence"/>
</dbReference>
<sequence>MKFPPDGISCQEKQDEITKTTEKLQLIERGPLHKELENVKKEADEGSIHAKFILDQLLNHRKRIPRWNSETIRECIILQYISPKGYSHIRSRDFCKLPSKRTLTRYSGPTDCSSGVTPLIKERLVLEAKNLTVVERFSSLIVDEAAINPKIIYDRKLDTFFGYKETTEAQRNEDEILDILKKEVMANRVLCFVLRGLSTSYRKTAALARTDMDMSSSDSEEAPSVRGNISHVPVVCNDERIDGNKQSDDLIEETVVQLARMKRKAPEEILEKQEKISHYTRRDSEKKFLPSYYTLKKLCEEYQGQPKINRVGRPKYEEIFHPQNNAIKIPNKDIRAKCGKFQMQLAVAPEDQKLIIKDPLRIHQEDGIKTYLSKAADKEKSRKESQNKETVVFNLQQCLLRVKAFSSDPVESLFSTLRRMSGSNDMLDARAVNFSLQKILKTGILCMSNFSSVENHASDITNGRPFQEVDMPDTAAAPCSIPESVLNILQQLLNQSVHESQEGKVRVFEGVNVPSPREPYVIKLEDHRGCCNICTLGLEVKHTDVLILSQFLRSDGCMLPRRVTGLCRKQQKRISYMVAMAQKQHKQGTFLISLSILYDFDVVDLVGELIWRWPSMLKVAGLMPNIAPSSSKMDPKKRRKWKKYNTYFDEATIKDVRSFARKE</sequence>
<organism evidence="4 5">
    <name type="scientific">Periplaneta americana</name>
    <name type="common">American cockroach</name>
    <name type="synonym">Blatta americana</name>
    <dbReference type="NCBI Taxonomy" id="6978"/>
    <lineage>
        <taxon>Eukaryota</taxon>
        <taxon>Metazoa</taxon>
        <taxon>Ecdysozoa</taxon>
        <taxon>Arthropoda</taxon>
        <taxon>Hexapoda</taxon>
        <taxon>Insecta</taxon>
        <taxon>Pterygota</taxon>
        <taxon>Neoptera</taxon>
        <taxon>Polyneoptera</taxon>
        <taxon>Dictyoptera</taxon>
        <taxon>Blattodea</taxon>
        <taxon>Blattoidea</taxon>
        <taxon>Blattidae</taxon>
        <taxon>Blattinae</taxon>
        <taxon>Periplaneta</taxon>
    </lineage>
</organism>
<dbReference type="PANTHER" id="PTHR13479:SF66">
    <property type="entry name" value="LARGE RIBOSOMAL SUBUNIT PROTEIN ML66"/>
    <property type="match status" value="1"/>
</dbReference>
<dbReference type="InterPro" id="IPR036870">
    <property type="entry name" value="Ribosomal_bS18_sf"/>
</dbReference>
<evidence type="ECO:0000256" key="1">
    <source>
        <dbReference type="ARBA" id="ARBA00022980"/>
    </source>
</evidence>
<gene>
    <name evidence="4" type="ORF">ANN_23689</name>
</gene>
<evidence type="ECO:0000256" key="2">
    <source>
        <dbReference type="ARBA" id="ARBA00023274"/>
    </source>
</evidence>
<dbReference type="SUPFAM" id="SSF46911">
    <property type="entry name" value="Ribosomal protein S18"/>
    <property type="match status" value="1"/>
</dbReference>
<dbReference type="Pfam" id="PF01084">
    <property type="entry name" value="Ribosomal_S18"/>
    <property type="match status" value="1"/>
</dbReference>
<evidence type="ECO:0000259" key="3">
    <source>
        <dbReference type="Pfam" id="PF21787"/>
    </source>
</evidence>
<keyword evidence="5" id="KW-1185">Reference proteome</keyword>
<evidence type="ECO:0000313" key="4">
    <source>
        <dbReference type="EMBL" id="KAJ4435114.1"/>
    </source>
</evidence>
<name>A0ABQ8SLT2_PERAM</name>
<dbReference type="Gene3D" id="4.10.640.10">
    <property type="entry name" value="Ribosomal protein S18"/>
    <property type="match status" value="1"/>
</dbReference>
<keyword evidence="2" id="KW-0687">Ribonucleoprotein</keyword>
<reference evidence="4 5" key="1">
    <citation type="journal article" date="2022" name="Allergy">
        <title>Genome assembly and annotation of Periplaneta americana reveal a comprehensive cockroach allergen profile.</title>
        <authorList>
            <person name="Wang L."/>
            <person name="Xiong Q."/>
            <person name="Saelim N."/>
            <person name="Wang L."/>
            <person name="Nong W."/>
            <person name="Wan A.T."/>
            <person name="Shi M."/>
            <person name="Liu X."/>
            <person name="Cao Q."/>
            <person name="Hui J.H.L."/>
            <person name="Sookrung N."/>
            <person name="Leung T.F."/>
            <person name="Tungtrongchitr A."/>
            <person name="Tsui S.K.W."/>
        </authorList>
    </citation>
    <scope>NUCLEOTIDE SEQUENCE [LARGE SCALE GENOMIC DNA]</scope>
    <source>
        <strain evidence="4">PWHHKU_190912</strain>
    </source>
</reference>
<feature type="domain" description="Transposable element P transposase-like RNase H" evidence="3">
    <location>
        <begin position="112"/>
        <end position="203"/>
    </location>
</feature>
<protein>
    <recommendedName>
        <fullName evidence="3">Transposable element P transposase-like RNase H domain-containing protein</fullName>
    </recommendedName>
</protein>
<proteinExistence type="predicted"/>
<dbReference type="Pfam" id="PF21787">
    <property type="entry name" value="TNP-like_RNaseH_N"/>
    <property type="match status" value="1"/>
</dbReference>
<dbReference type="InterPro" id="IPR048365">
    <property type="entry name" value="TNP-like_RNaseH_N"/>
</dbReference>
<evidence type="ECO:0000313" key="5">
    <source>
        <dbReference type="Proteomes" id="UP001148838"/>
    </source>
</evidence>
<comment type="caution">
    <text evidence="4">The sequence shown here is derived from an EMBL/GenBank/DDBJ whole genome shotgun (WGS) entry which is preliminary data.</text>
</comment>
<dbReference type="EMBL" id="JAJSOF020000025">
    <property type="protein sequence ID" value="KAJ4435114.1"/>
    <property type="molecule type" value="Genomic_DNA"/>
</dbReference>
<dbReference type="PANTHER" id="PTHR13479">
    <property type="entry name" value="30S RIBOSOMAL PROTEIN S18"/>
    <property type="match status" value="1"/>
</dbReference>
<keyword evidence="1" id="KW-0689">Ribosomal protein</keyword>